<dbReference type="HAMAP" id="MF_00568">
    <property type="entry name" value="NadA_type2"/>
    <property type="match status" value="1"/>
</dbReference>
<keyword evidence="6" id="KW-0963">Cytoplasm</keyword>
<evidence type="ECO:0000256" key="8">
    <source>
        <dbReference type="ARBA" id="ARBA00022679"/>
    </source>
</evidence>
<dbReference type="InterPro" id="IPR003473">
    <property type="entry name" value="NadA"/>
</dbReference>
<dbReference type="AlphaFoldDB" id="J9GK81"/>
<keyword evidence="11" id="KW-0411">Iron-sulfur</keyword>
<evidence type="ECO:0000256" key="3">
    <source>
        <dbReference type="ARBA" id="ARBA00005065"/>
    </source>
</evidence>
<organism evidence="12">
    <name type="scientific">gut metagenome</name>
    <dbReference type="NCBI Taxonomy" id="749906"/>
    <lineage>
        <taxon>unclassified sequences</taxon>
        <taxon>metagenomes</taxon>
        <taxon>organismal metagenomes</taxon>
    </lineage>
</organism>
<comment type="pathway">
    <text evidence="3">Cofactor biosynthesis; NAD(+) biosynthesis; quinolinate from iminoaspartate: step 1/1.</text>
</comment>
<dbReference type="Pfam" id="PF02445">
    <property type="entry name" value="NadA"/>
    <property type="match status" value="1"/>
</dbReference>
<dbReference type="GO" id="GO:0034628">
    <property type="term" value="P:'de novo' NAD+ biosynthetic process from L-aspartate"/>
    <property type="evidence" value="ECO:0007669"/>
    <property type="project" value="TreeGrafter"/>
</dbReference>
<dbReference type="EMBL" id="AMCI01000807">
    <property type="protein sequence ID" value="EJX07719.1"/>
    <property type="molecule type" value="Genomic_DNA"/>
</dbReference>
<evidence type="ECO:0000256" key="9">
    <source>
        <dbReference type="ARBA" id="ARBA00022723"/>
    </source>
</evidence>
<keyword evidence="10" id="KW-0408">Iron</keyword>
<dbReference type="NCBIfam" id="TIGR00550">
    <property type="entry name" value="nadA"/>
    <property type="match status" value="1"/>
</dbReference>
<dbReference type="FunFam" id="3.40.50.10800:FF:000003">
    <property type="entry name" value="Quinolinate synthase A"/>
    <property type="match status" value="1"/>
</dbReference>
<keyword evidence="5" id="KW-0004">4Fe-4S</keyword>
<name>J9GK81_9ZZZZ</name>
<evidence type="ECO:0000256" key="1">
    <source>
        <dbReference type="ARBA" id="ARBA00001966"/>
    </source>
</evidence>
<comment type="caution">
    <text evidence="12">The sequence shown here is derived from an EMBL/GenBank/DDBJ whole genome shotgun (WGS) entry which is preliminary data.</text>
</comment>
<dbReference type="SUPFAM" id="SSF142754">
    <property type="entry name" value="NadA-like"/>
    <property type="match status" value="1"/>
</dbReference>
<evidence type="ECO:0000256" key="7">
    <source>
        <dbReference type="ARBA" id="ARBA00022642"/>
    </source>
</evidence>
<comment type="cofactor">
    <cofactor evidence="1">
        <name>[4Fe-4S] cluster</name>
        <dbReference type="ChEBI" id="CHEBI:49883"/>
    </cofactor>
</comment>
<protein>
    <recommendedName>
        <fullName evidence="4">quinolinate synthase</fullName>
        <ecNumber evidence="4">2.5.1.72</ecNumber>
    </recommendedName>
</protein>
<evidence type="ECO:0000256" key="4">
    <source>
        <dbReference type="ARBA" id="ARBA00012669"/>
    </source>
</evidence>
<dbReference type="EC" id="2.5.1.72" evidence="4"/>
<evidence type="ECO:0000256" key="10">
    <source>
        <dbReference type="ARBA" id="ARBA00023004"/>
    </source>
</evidence>
<evidence type="ECO:0000256" key="2">
    <source>
        <dbReference type="ARBA" id="ARBA00004496"/>
    </source>
</evidence>
<keyword evidence="8" id="KW-0808">Transferase</keyword>
<dbReference type="InterPro" id="IPR036094">
    <property type="entry name" value="NadA_sf"/>
</dbReference>
<evidence type="ECO:0000256" key="11">
    <source>
        <dbReference type="ARBA" id="ARBA00023014"/>
    </source>
</evidence>
<dbReference type="GO" id="GO:0008987">
    <property type="term" value="F:quinolinate synthetase A activity"/>
    <property type="evidence" value="ECO:0007669"/>
    <property type="project" value="InterPro"/>
</dbReference>
<evidence type="ECO:0000313" key="12">
    <source>
        <dbReference type="EMBL" id="EJX07719.1"/>
    </source>
</evidence>
<sequence>MTQIKESWIAKGYVDEPIPEGIDLKTEIRRLCKEKNAVIMAHYYTEGAVQDIADFIGDSLALAQKAAQTEADIIVMCGVHFMGETNKILCPDKLVLIPDLNATCSLAESCPADQFAEFVRQHPDHKVISYVNTSAATKAVTDVVVTSTNARQIVESFPKDQPLIFGPDRNLGGYINAVTGRNMLLWNGACHVHERFSVEKLVELKQQYPAAKVLVHPECKGAIVKLADVVGSTAALLKYAVQNEADTFLVVTESGILHEMQKKAPHKHFIPVPPEEAGCACNECNYMRLVTLQKIYNTLVYEWPAVEVPEDIAAAAIKPIQEMLDISARLGL</sequence>
<dbReference type="GO" id="GO:0051539">
    <property type="term" value="F:4 iron, 4 sulfur cluster binding"/>
    <property type="evidence" value="ECO:0007669"/>
    <property type="project" value="UniProtKB-KW"/>
</dbReference>
<dbReference type="FunFam" id="3.40.50.10800:FF:000001">
    <property type="entry name" value="Quinolinate synthase A"/>
    <property type="match status" value="1"/>
</dbReference>
<keyword evidence="7" id="KW-0662">Pyridine nucleotide biosynthesis</keyword>
<dbReference type="UniPathway" id="UPA00253">
    <property type="reaction ID" value="UER00327"/>
</dbReference>
<proteinExistence type="inferred from homology"/>
<dbReference type="InterPro" id="IPR023066">
    <property type="entry name" value="Quinolinate_synth_type2"/>
</dbReference>
<dbReference type="GO" id="GO:0046872">
    <property type="term" value="F:metal ion binding"/>
    <property type="evidence" value="ECO:0007669"/>
    <property type="project" value="UniProtKB-KW"/>
</dbReference>
<dbReference type="PANTHER" id="PTHR30573:SF0">
    <property type="entry name" value="QUINOLINATE SYNTHASE, CHLOROPLASTIC"/>
    <property type="match status" value="1"/>
</dbReference>
<dbReference type="GO" id="GO:0005829">
    <property type="term" value="C:cytosol"/>
    <property type="evidence" value="ECO:0007669"/>
    <property type="project" value="TreeGrafter"/>
</dbReference>
<accession>J9GK81</accession>
<keyword evidence="9" id="KW-0479">Metal-binding</keyword>
<comment type="subcellular location">
    <subcellularLocation>
        <location evidence="2">Cytoplasm</location>
    </subcellularLocation>
</comment>
<evidence type="ECO:0000256" key="6">
    <source>
        <dbReference type="ARBA" id="ARBA00022490"/>
    </source>
</evidence>
<reference evidence="12" key="1">
    <citation type="journal article" date="2012" name="PLoS ONE">
        <title>Gene sets for utilization of primary and secondary nutrition supplies in the distal gut of endangered iberian lynx.</title>
        <authorList>
            <person name="Alcaide M."/>
            <person name="Messina E."/>
            <person name="Richter M."/>
            <person name="Bargiela R."/>
            <person name="Peplies J."/>
            <person name="Huws S.A."/>
            <person name="Newbold C.J."/>
            <person name="Golyshin P.N."/>
            <person name="Simon M.A."/>
            <person name="Lopez G."/>
            <person name="Yakimov M.M."/>
            <person name="Ferrer M."/>
        </authorList>
    </citation>
    <scope>NUCLEOTIDE SEQUENCE</scope>
</reference>
<evidence type="ECO:0000256" key="5">
    <source>
        <dbReference type="ARBA" id="ARBA00022485"/>
    </source>
</evidence>
<dbReference type="PANTHER" id="PTHR30573">
    <property type="entry name" value="QUINOLINATE SYNTHETASE A"/>
    <property type="match status" value="1"/>
</dbReference>
<dbReference type="Gene3D" id="3.40.50.10800">
    <property type="entry name" value="NadA-like"/>
    <property type="match status" value="3"/>
</dbReference>
<dbReference type="NCBIfam" id="NF006878">
    <property type="entry name" value="PRK09375.1-2"/>
    <property type="match status" value="1"/>
</dbReference>
<gene>
    <name evidence="12" type="ORF">EVA_04177</name>
</gene>